<accession>A0A4S9AV91</accession>
<dbReference type="AlphaFoldDB" id="A0A4S9AV91"/>
<evidence type="ECO:0000313" key="3">
    <source>
        <dbReference type="Proteomes" id="UP000304928"/>
    </source>
</evidence>
<gene>
    <name evidence="2" type="ORF">D6D15_09234</name>
</gene>
<protein>
    <submittedName>
        <fullName evidence="2">Uncharacterized protein</fullName>
    </submittedName>
</protein>
<feature type="compositionally biased region" description="Acidic residues" evidence="1">
    <location>
        <begin position="55"/>
        <end position="97"/>
    </location>
</feature>
<proteinExistence type="predicted"/>
<feature type="compositionally biased region" description="Polar residues" evidence="1">
    <location>
        <begin position="24"/>
        <end position="51"/>
    </location>
</feature>
<comment type="caution">
    <text evidence="2">The sequence shown here is derived from an EMBL/GenBank/DDBJ whole genome shotgun (WGS) entry which is preliminary data.</text>
</comment>
<sequence length="396" mass="44668">MSPKTNNSNKAALANMQFGSMSTGMCASVAGSSHNEFGSTRDQNTTSTGSTIPEEFIDFEENDLGDDEDDQDDEDEIDSSENDESDGFDLDDDEDDDYEVNPVIERMLKITEEKALEQNVILPQFGTINERCSGRDIGDPSTVAHDELGLIDKRDAASKDLDKIKAVFVVDKDRFDIRTLKVEPEVWIDFEEFDLGEDEEDDDNLEANSVTNRQPKLVEENIHGQDAVVAPVRQFNIIKELPKHSKFRDNRLAYEALLIMEKPTISTAAGLGISGDSVELAISEDDAEQASDQGQTPSRELFTTQDPLALWEQIELAPWEVEHCAKAIYTMLQRIRSYKEFTSELLQKEWAMAIKEDWGPPILGSLKRAAEAEFWKNKKDEREKVLRKLCNQMSLV</sequence>
<evidence type="ECO:0000256" key="1">
    <source>
        <dbReference type="SAM" id="MobiDB-lite"/>
    </source>
</evidence>
<name>A0A4S9AV91_AURPU</name>
<organism evidence="2 3">
    <name type="scientific">Aureobasidium pullulans</name>
    <name type="common">Black yeast</name>
    <name type="synonym">Pullularia pullulans</name>
    <dbReference type="NCBI Taxonomy" id="5580"/>
    <lineage>
        <taxon>Eukaryota</taxon>
        <taxon>Fungi</taxon>
        <taxon>Dikarya</taxon>
        <taxon>Ascomycota</taxon>
        <taxon>Pezizomycotina</taxon>
        <taxon>Dothideomycetes</taxon>
        <taxon>Dothideomycetidae</taxon>
        <taxon>Dothideales</taxon>
        <taxon>Saccotheciaceae</taxon>
        <taxon>Aureobasidium</taxon>
    </lineage>
</organism>
<dbReference type="EMBL" id="QZAR01000251">
    <property type="protein sequence ID" value="THW83914.1"/>
    <property type="molecule type" value="Genomic_DNA"/>
</dbReference>
<evidence type="ECO:0000313" key="2">
    <source>
        <dbReference type="EMBL" id="THW83914.1"/>
    </source>
</evidence>
<feature type="region of interest" description="Disordered" evidence="1">
    <location>
        <begin position="24"/>
        <end position="97"/>
    </location>
</feature>
<reference evidence="2 3" key="1">
    <citation type="submission" date="2018-10" db="EMBL/GenBank/DDBJ databases">
        <title>Fifty Aureobasidium pullulans genomes reveal a recombining polyextremotolerant generalist.</title>
        <authorList>
            <person name="Gostincar C."/>
            <person name="Turk M."/>
            <person name="Zajc J."/>
            <person name="Gunde-Cimerman N."/>
        </authorList>
    </citation>
    <scope>NUCLEOTIDE SEQUENCE [LARGE SCALE GENOMIC DNA]</scope>
    <source>
        <strain evidence="2 3">EXF-10507</strain>
    </source>
</reference>
<dbReference type="Proteomes" id="UP000304928">
    <property type="component" value="Unassembled WGS sequence"/>
</dbReference>